<comment type="caution">
    <text evidence="2">The sequence shown here is derived from an EMBL/GenBank/DDBJ whole genome shotgun (WGS) entry which is preliminary data.</text>
</comment>
<evidence type="ECO:0000313" key="3">
    <source>
        <dbReference type="Proteomes" id="UP000194422"/>
    </source>
</evidence>
<feature type="transmembrane region" description="Helical" evidence="1">
    <location>
        <begin position="6"/>
        <end position="27"/>
    </location>
</feature>
<evidence type="ECO:0000313" key="2">
    <source>
        <dbReference type="EMBL" id="SMD61419.1"/>
    </source>
</evidence>
<sequence>MGKLFSPSWWVSMFISTFVTMIFIYIIKKGSEKYNIPVVRPIAEAV</sequence>
<keyword evidence="1" id="KW-1133">Transmembrane helix</keyword>
<organism evidence="2 3">
    <name type="scientific">Bacillus paranthracis</name>
    <dbReference type="NCBI Taxonomy" id="2026186"/>
    <lineage>
        <taxon>Bacteria</taxon>
        <taxon>Bacillati</taxon>
        <taxon>Bacillota</taxon>
        <taxon>Bacilli</taxon>
        <taxon>Bacillales</taxon>
        <taxon>Bacillaceae</taxon>
        <taxon>Bacillus</taxon>
        <taxon>Bacillus cereus group</taxon>
    </lineage>
</organism>
<keyword evidence="1" id="KW-0472">Membrane</keyword>
<proteinExistence type="predicted"/>
<name>A0A7D8D2N9_9BACI</name>
<gene>
    <name evidence="2" type="ORF">BACERE00174_00342</name>
</gene>
<dbReference type="Proteomes" id="UP000194422">
    <property type="component" value="Unassembled WGS sequence"/>
</dbReference>
<evidence type="ECO:0000256" key="1">
    <source>
        <dbReference type="SAM" id="Phobius"/>
    </source>
</evidence>
<accession>A0A7D8D2N9</accession>
<dbReference type="AlphaFoldDB" id="A0A7D8D2N9"/>
<dbReference type="RefSeq" id="WP_179195107.1">
    <property type="nucleotide sequence ID" value="NZ_CP064084.1"/>
</dbReference>
<dbReference type="EMBL" id="FWYW01000031">
    <property type="protein sequence ID" value="SMD61419.1"/>
    <property type="molecule type" value="Genomic_DNA"/>
</dbReference>
<keyword evidence="1" id="KW-0812">Transmembrane</keyword>
<protein>
    <submittedName>
        <fullName evidence="2">Uncharacterized protein</fullName>
    </submittedName>
</protein>
<reference evidence="2 3" key="1">
    <citation type="submission" date="2017-04" db="EMBL/GenBank/DDBJ databases">
        <authorList>
            <person name="Criscuolo A."/>
        </authorList>
    </citation>
    <scope>NUCLEOTIDE SEQUENCE [LARGE SCALE GENOMIC DNA]</scope>
    <source>
        <strain evidence="2">16-00174</strain>
    </source>
</reference>